<protein>
    <submittedName>
        <fullName evidence="2">Uncharacterized protein</fullName>
    </submittedName>
</protein>
<sequence length="119" mass="13678">MPHHHHPCLLYPHWIPPHSSYLFPRPHTPHYNYRDNKESKHMEGLIPFVYRAIMQPKNDDAPSSYVRLPTGDSGRFQSSHINVFRSDHGRSSASPLPSSTTHRPNIGSSMLEFSHQAVM</sequence>
<dbReference type="EMBL" id="CAKMRJ010004770">
    <property type="protein sequence ID" value="CAH1439385.1"/>
    <property type="molecule type" value="Genomic_DNA"/>
</dbReference>
<evidence type="ECO:0000313" key="2">
    <source>
        <dbReference type="EMBL" id="CAH1439385.1"/>
    </source>
</evidence>
<feature type="region of interest" description="Disordered" evidence="1">
    <location>
        <begin position="85"/>
        <end position="111"/>
    </location>
</feature>
<evidence type="ECO:0000256" key="1">
    <source>
        <dbReference type="SAM" id="MobiDB-lite"/>
    </source>
</evidence>
<evidence type="ECO:0000313" key="3">
    <source>
        <dbReference type="Proteomes" id="UP001157418"/>
    </source>
</evidence>
<organism evidence="2 3">
    <name type="scientific">Lactuca virosa</name>
    <dbReference type="NCBI Taxonomy" id="75947"/>
    <lineage>
        <taxon>Eukaryota</taxon>
        <taxon>Viridiplantae</taxon>
        <taxon>Streptophyta</taxon>
        <taxon>Embryophyta</taxon>
        <taxon>Tracheophyta</taxon>
        <taxon>Spermatophyta</taxon>
        <taxon>Magnoliopsida</taxon>
        <taxon>eudicotyledons</taxon>
        <taxon>Gunneridae</taxon>
        <taxon>Pentapetalae</taxon>
        <taxon>asterids</taxon>
        <taxon>campanulids</taxon>
        <taxon>Asterales</taxon>
        <taxon>Asteraceae</taxon>
        <taxon>Cichorioideae</taxon>
        <taxon>Cichorieae</taxon>
        <taxon>Lactucinae</taxon>
        <taxon>Lactuca</taxon>
    </lineage>
</organism>
<dbReference type="Proteomes" id="UP001157418">
    <property type="component" value="Unassembled WGS sequence"/>
</dbReference>
<keyword evidence="3" id="KW-1185">Reference proteome</keyword>
<comment type="caution">
    <text evidence="2">The sequence shown here is derived from an EMBL/GenBank/DDBJ whole genome shotgun (WGS) entry which is preliminary data.</text>
</comment>
<proteinExistence type="predicted"/>
<feature type="compositionally biased region" description="Polar residues" evidence="1">
    <location>
        <begin position="91"/>
        <end position="108"/>
    </location>
</feature>
<name>A0AAU9NNK6_9ASTR</name>
<gene>
    <name evidence="2" type="ORF">LVIROSA_LOCUS25580</name>
</gene>
<dbReference type="PANTHER" id="PTHR34670:SF8">
    <property type="entry name" value="EXPRESSED PROTEIN"/>
    <property type="match status" value="1"/>
</dbReference>
<reference evidence="2 3" key="1">
    <citation type="submission" date="2022-01" db="EMBL/GenBank/DDBJ databases">
        <authorList>
            <person name="Xiong W."/>
            <person name="Schranz E."/>
        </authorList>
    </citation>
    <scope>NUCLEOTIDE SEQUENCE [LARGE SCALE GENOMIC DNA]</scope>
</reference>
<dbReference type="AlphaFoldDB" id="A0AAU9NNK6"/>
<accession>A0AAU9NNK6</accession>
<dbReference type="PANTHER" id="PTHR34670">
    <property type="entry name" value="EXPRESSED PROTEIN"/>
    <property type="match status" value="1"/>
</dbReference>